<gene>
    <name evidence="3" type="ORF">D9619_006686</name>
</gene>
<dbReference type="AlphaFoldDB" id="A0A8H5B3H6"/>
<dbReference type="SUPFAM" id="SSF48371">
    <property type="entry name" value="ARM repeat"/>
    <property type="match status" value="1"/>
</dbReference>
<dbReference type="GO" id="GO:0005634">
    <property type="term" value="C:nucleus"/>
    <property type="evidence" value="ECO:0007669"/>
    <property type="project" value="TreeGrafter"/>
</dbReference>
<dbReference type="GO" id="GO:0005829">
    <property type="term" value="C:cytosol"/>
    <property type="evidence" value="ECO:0007669"/>
    <property type="project" value="TreeGrafter"/>
</dbReference>
<accession>A0A8H5B3H6</accession>
<dbReference type="EMBL" id="JAACJJ010000042">
    <property type="protein sequence ID" value="KAF5316026.1"/>
    <property type="molecule type" value="Genomic_DNA"/>
</dbReference>
<evidence type="ECO:0000256" key="2">
    <source>
        <dbReference type="SAM" id="MobiDB-lite"/>
    </source>
</evidence>
<comment type="caution">
    <text evidence="3">The sequence shown here is derived from an EMBL/GenBank/DDBJ whole genome shotgun (WGS) entry which is preliminary data.</text>
</comment>
<evidence type="ECO:0000256" key="1">
    <source>
        <dbReference type="ARBA" id="ARBA00034736"/>
    </source>
</evidence>
<organism evidence="3 4">
    <name type="scientific">Psilocybe cf. subviscida</name>
    <dbReference type="NCBI Taxonomy" id="2480587"/>
    <lineage>
        <taxon>Eukaryota</taxon>
        <taxon>Fungi</taxon>
        <taxon>Dikarya</taxon>
        <taxon>Basidiomycota</taxon>
        <taxon>Agaricomycotina</taxon>
        <taxon>Agaricomycetes</taxon>
        <taxon>Agaricomycetidae</taxon>
        <taxon>Agaricales</taxon>
        <taxon>Agaricineae</taxon>
        <taxon>Strophariaceae</taxon>
        <taxon>Psilocybe</taxon>
    </lineage>
</organism>
<dbReference type="InterPro" id="IPR016024">
    <property type="entry name" value="ARM-type_fold"/>
</dbReference>
<dbReference type="PANTHER" id="PTHR32226:SF2">
    <property type="entry name" value="TELO2-INTERACTING PROTEIN 2"/>
    <property type="match status" value="1"/>
</dbReference>
<dbReference type="Pfam" id="PF10521">
    <property type="entry name" value="Tti2"/>
    <property type="match status" value="1"/>
</dbReference>
<dbReference type="PANTHER" id="PTHR32226">
    <property type="entry name" value="TELO2-INTERACTING PROTEIN 2"/>
    <property type="match status" value="1"/>
</dbReference>
<evidence type="ECO:0000313" key="4">
    <source>
        <dbReference type="Proteomes" id="UP000567179"/>
    </source>
</evidence>
<protein>
    <submittedName>
        <fullName evidence="3">Uncharacterized protein</fullName>
    </submittedName>
</protein>
<feature type="region of interest" description="Disordered" evidence="2">
    <location>
        <begin position="112"/>
        <end position="140"/>
    </location>
</feature>
<proteinExistence type="inferred from homology"/>
<sequence length="513" mass="56630">MESNSITPLLAKLKIPSDYARTEFVNTNPIPELEAWGRTAGDVLQQIPALVKARGGANQDGNRQEGEDGNKDDHEEGGDQPNIDLSLGIQADLLFAVAPFVSVGFLKDMANGEDGRVGDPGAGNEDVQRETKEEETRSEHRDLWITTTAEAAAQDILLSIDELHNPPHALISHVLSQKLRPIFRTNPHPHVNEATGRKIDRAAGGTMAMQDYYDAQQWKQFPGIAKVLLWCVRHIDKDAYENVWHLVVPPLMALLDDYEAAYKLQGVFIVQEMLLHVPKDVLKRTGVGALFKQSLRKCLSHLQSPETPELLKHAIDASVSLILLVTTPSPVRPSAERFDELSSLLGEGIITGIWLYSGDKPDVVQATFDALPGLLAALDVGSTRFLKPLVPQLMHTLIPQPLLKPDRHLQLSAIRVLDTLVDVCKARLPAWKETLLDGVARCWVGCVDEENNKAAYEATVTSEDVSLRREVKLKLVALCGKVSVALPTVKEEEYPMFLQADRTLFQDIFGSVA</sequence>
<dbReference type="InterPro" id="IPR018870">
    <property type="entry name" value="Tti2"/>
</dbReference>
<feature type="region of interest" description="Disordered" evidence="2">
    <location>
        <begin position="53"/>
        <end position="83"/>
    </location>
</feature>
<dbReference type="GO" id="GO:0110078">
    <property type="term" value="C:TTT Hsp90 cochaperone complex"/>
    <property type="evidence" value="ECO:0007669"/>
    <property type="project" value="InterPro"/>
</dbReference>
<feature type="compositionally biased region" description="Basic and acidic residues" evidence="2">
    <location>
        <begin position="62"/>
        <end position="74"/>
    </location>
</feature>
<name>A0A8H5B3H6_9AGAR</name>
<reference evidence="3 4" key="1">
    <citation type="journal article" date="2020" name="ISME J.">
        <title>Uncovering the hidden diversity of litter-decomposition mechanisms in mushroom-forming fungi.</title>
        <authorList>
            <person name="Floudas D."/>
            <person name="Bentzer J."/>
            <person name="Ahren D."/>
            <person name="Johansson T."/>
            <person name="Persson P."/>
            <person name="Tunlid A."/>
        </authorList>
    </citation>
    <scope>NUCLEOTIDE SEQUENCE [LARGE SCALE GENOMIC DNA]</scope>
    <source>
        <strain evidence="3 4">CBS 101986</strain>
    </source>
</reference>
<feature type="compositionally biased region" description="Basic and acidic residues" evidence="2">
    <location>
        <begin position="126"/>
        <end position="140"/>
    </location>
</feature>
<dbReference type="OrthoDB" id="6417021at2759"/>
<dbReference type="Proteomes" id="UP000567179">
    <property type="component" value="Unassembled WGS sequence"/>
</dbReference>
<evidence type="ECO:0000313" key="3">
    <source>
        <dbReference type="EMBL" id="KAF5316026.1"/>
    </source>
</evidence>
<keyword evidence="4" id="KW-1185">Reference proteome</keyword>
<comment type="similarity">
    <text evidence="1">Belongs to the TTI2 family.</text>
</comment>